<keyword evidence="1" id="KW-0812">Transmembrane</keyword>
<organism evidence="2">
    <name type="scientific">human gut metagenome</name>
    <dbReference type="NCBI Taxonomy" id="408170"/>
    <lineage>
        <taxon>unclassified sequences</taxon>
        <taxon>metagenomes</taxon>
        <taxon>organismal metagenomes</taxon>
    </lineage>
</organism>
<evidence type="ECO:0008006" key="3">
    <source>
        <dbReference type="Google" id="ProtNLM"/>
    </source>
</evidence>
<name>K1ST25_9ZZZZ</name>
<feature type="non-terminal residue" evidence="2">
    <location>
        <position position="1"/>
    </location>
</feature>
<evidence type="ECO:0000313" key="2">
    <source>
        <dbReference type="EMBL" id="EKC60703.1"/>
    </source>
</evidence>
<protein>
    <recommendedName>
        <fullName evidence="3">Transmembrane protein</fullName>
    </recommendedName>
</protein>
<keyword evidence="1" id="KW-0472">Membrane</keyword>
<feature type="transmembrane region" description="Helical" evidence="1">
    <location>
        <begin position="25"/>
        <end position="45"/>
    </location>
</feature>
<reference evidence="2" key="1">
    <citation type="journal article" date="2013" name="Environ. Microbiol.">
        <title>Microbiota from the distal guts of lean and obese adolescents exhibit partial functional redundancy besides clear differences in community structure.</title>
        <authorList>
            <person name="Ferrer M."/>
            <person name="Ruiz A."/>
            <person name="Lanza F."/>
            <person name="Haange S.B."/>
            <person name="Oberbach A."/>
            <person name="Till H."/>
            <person name="Bargiela R."/>
            <person name="Campoy C."/>
            <person name="Segura M.T."/>
            <person name="Richter M."/>
            <person name="von Bergen M."/>
            <person name="Seifert J."/>
            <person name="Suarez A."/>
        </authorList>
    </citation>
    <scope>NUCLEOTIDE SEQUENCE</scope>
</reference>
<proteinExistence type="predicted"/>
<comment type="caution">
    <text evidence="2">The sequence shown here is derived from an EMBL/GenBank/DDBJ whole genome shotgun (WGS) entry which is preliminary data.</text>
</comment>
<sequence length="146" mass="16797">FIHYICTILKKLLSMAHRLNTNKQFMIGNGILAFAVIFVVVIFVYMSMRLQQRKEGERNFIETYTITLTKGFAGDSTSIFINDSLLVNRTIAEEPFTIEVKRFAEQNALMIVNNATEKLSLFELSEKGGEYRFEKEGEEVKQLAKN</sequence>
<dbReference type="AlphaFoldDB" id="K1ST25"/>
<dbReference type="EMBL" id="AJWZ01006112">
    <property type="protein sequence ID" value="EKC60703.1"/>
    <property type="molecule type" value="Genomic_DNA"/>
</dbReference>
<accession>K1ST25</accession>
<gene>
    <name evidence="2" type="ORF">OBE_08839</name>
</gene>
<keyword evidence="1" id="KW-1133">Transmembrane helix</keyword>
<evidence type="ECO:0000256" key="1">
    <source>
        <dbReference type="SAM" id="Phobius"/>
    </source>
</evidence>